<comment type="caution">
    <text evidence="1">The sequence shown here is derived from an EMBL/GenBank/DDBJ whole genome shotgun (WGS) entry which is preliminary data.</text>
</comment>
<sequence>MKLIMSATAWTPINSGAPSIVNVLAKSSAELLFNFSTADVTAADLSGELSGKNFSPASMNCREMRAIRPSDVDSRTLITWQFT</sequence>
<proteinExistence type="predicted"/>
<name>A0A645GKT6_9ZZZZ</name>
<dbReference type="AlphaFoldDB" id="A0A645GKT6"/>
<evidence type="ECO:0000313" key="1">
    <source>
        <dbReference type="EMBL" id="MPN27335.1"/>
    </source>
</evidence>
<accession>A0A645GKT6</accession>
<gene>
    <name evidence="1" type="ORF">SDC9_174766</name>
</gene>
<protein>
    <submittedName>
        <fullName evidence="1">Uncharacterized protein</fullName>
    </submittedName>
</protein>
<dbReference type="EMBL" id="VSSQ01077181">
    <property type="protein sequence ID" value="MPN27335.1"/>
    <property type="molecule type" value="Genomic_DNA"/>
</dbReference>
<organism evidence="1">
    <name type="scientific">bioreactor metagenome</name>
    <dbReference type="NCBI Taxonomy" id="1076179"/>
    <lineage>
        <taxon>unclassified sequences</taxon>
        <taxon>metagenomes</taxon>
        <taxon>ecological metagenomes</taxon>
    </lineage>
</organism>
<reference evidence="1" key="1">
    <citation type="submission" date="2019-08" db="EMBL/GenBank/DDBJ databases">
        <authorList>
            <person name="Kucharzyk K."/>
            <person name="Murdoch R.W."/>
            <person name="Higgins S."/>
            <person name="Loffler F."/>
        </authorList>
    </citation>
    <scope>NUCLEOTIDE SEQUENCE</scope>
</reference>